<sequence length="88" mass="10337">MEFNKRDYIYRVPSVFEVKGGSANEIQMLIFEGKRETPVNGTPNQYVELYTLSWDDSPEERPDIKKVLEVLNMLFVNHSQNLLPQYLL</sequence>
<protein>
    <submittedName>
        <fullName evidence="1">Kinase-like protein</fullName>
    </submittedName>
</protein>
<gene>
    <name evidence="1" type="ORF">F8M41_021643</name>
</gene>
<dbReference type="OrthoDB" id="2447603at2759"/>
<evidence type="ECO:0000313" key="2">
    <source>
        <dbReference type="Proteomes" id="UP000439903"/>
    </source>
</evidence>
<accession>A0A8H4B1G3</accession>
<evidence type="ECO:0000313" key="1">
    <source>
        <dbReference type="EMBL" id="KAF0552576.1"/>
    </source>
</evidence>
<name>A0A8H4B1G3_GIGMA</name>
<dbReference type="Proteomes" id="UP000439903">
    <property type="component" value="Unassembled WGS sequence"/>
</dbReference>
<keyword evidence="1" id="KW-0418">Kinase</keyword>
<keyword evidence="2" id="KW-1185">Reference proteome</keyword>
<proteinExistence type="predicted"/>
<reference evidence="1 2" key="1">
    <citation type="journal article" date="2019" name="Environ. Microbiol.">
        <title>At the nexus of three kingdoms: the genome of the mycorrhizal fungus Gigaspora margarita provides insights into plant, endobacterial and fungal interactions.</title>
        <authorList>
            <person name="Venice F."/>
            <person name="Ghignone S."/>
            <person name="Salvioli di Fossalunga A."/>
            <person name="Amselem J."/>
            <person name="Novero M."/>
            <person name="Xianan X."/>
            <person name="Sedzielewska Toro K."/>
            <person name="Morin E."/>
            <person name="Lipzen A."/>
            <person name="Grigoriev I.V."/>
            <person name="Henrissat B."/>
            <person name="Martin F.M."/>
            <person name="Bonfante P."/>
        </authorList>
    </citation>
    <scope>NUCLEOTIDE SEQUENCE [LARGE SCALE GENOMIC DNA]</scope>
    <source>
        <strain evidence="1 2">BEG34</strain>
    </source>
</reference>
<dbReference type="InterPro" id="IPR011009">
    <property type="entry name" value="Kinase-like_dom_sf"/>
</dbReference>
<dbReference type="GO" id="GO:0016301">
    <property type="term" value="F:kinase activity"/>
    <property type="evidence" value="ECO:0007669"/>
    <property type="project" value="UniProtKB-KW"/>
</dbReference>
<dbReference type="EMBL" id="WTPW01000065">
    <property type="protein sequence ID" value="KAF0552576.1"/>
    <property type="molecule type" value="Genomic_DNA"/>
</dbReference>
<dbReference type="SUPFAM" id="SSF56112">
    <property type="entry name" value="Protein kinase-like (PK-like)"/>
    <property type="match status" value="1"/>
</dbReference>
<comment type="caution">
    <text evidence="1">The sequence shown here is derived from an EMBL/GenBank/DDBJ whole genome shotgun (WGS) entry which is preliminary data.</text>
</comment>
<dbReference type="Gene3D" id="1.10.510.10">
    <property type="entry name" value="Transferase(Phosphotransferase) domain 1"/>
    <property type="match status" value="1"/>
</dbReference>
<keyword evidence="1" id="KW-0808">Transferase</keyword>
<dbReference type="AlphaFoldDB" id="A0A8H4B1G3"/>
<organism evidence="1 2">
    <name type="scientific">Gigaspora margarita</name>
    <dbReference type="NCBI Taxonomy" id="4874"/>
    <lineage>
        <taxon>Eukaryota</taxon>
        <taxon>Fungi</taxon>
        <taxon>Fungi incertae sedis</taxon>
        <taxon>Mucoromycota</taxon>
        <taxon>Glomeromycotina</taxon>
        <taxon>Glomeromycetes</taxon>
        <taxon>Diversisporales</taxon>
        <taxon>Gigasporaceae</taxon>
        <taxon>Gigaspora</taxon>
    </lineage>
</organism>